<dbReference type="GO" id="GO:0052717">
    <property type="term" value="F:tRNA-specific adenosine-34 deaminase activity"/>
    <property type="evidence" value="ECO:0007669"/>
    <property type="project" value="UniProtKB-UniRule"/>
</dbReference>
<evidence type="ECO:0000256" key="8">
    <source>
        <dbReference type="HAMAP-Rule" id="MF_00972"/>
    </source>
</evidence>
<feature type="binding site" evidence="8">
    <location>
        <position position="51"/>
    </location>
    <ligand>
        <name>Zn(2+)</name>
        <dbReference type="ChEBI" id="CHEBI:29105"/>
        <note>catalytic</note>
    </ligand>
</feature>
<dbReference type="PANTHER" id="PTHR11079:SF202">
    <property type="entry name" value="TRNA-SPECIFIC ADENOSINE DEAMINASE"/>
    <property type="match status" value="1"/>
</dbReference>
<evidence type="ECO:0000256" key="3">
    <source>
        <dbReference type="ARBA" id="ARBA00022694"/>
    </source>
</evidence>
<proteinExistence type="inferred from homology"/>
<dbReference type="PROSITE" id="PS00903">
    <property type="entry name" value="CYT_DCMP_DEAMINASES_1"/>
    <property type="match status" value="1"/>
</dbReference>
<comment type="subunit">
    <text evidence="2 8">Homodimer.</text>
</comment>
<dbReference type="NCBIfam" id="NF008113">
    <property type="entry name" value="PRK10860.1"/>
    <property type="match status" value="1"/>
</dbReference>
<dbReference type="InterPro" id="IPR016193">
    <property type="entry name" value="Cytidine_deaminase-like"/>
</dbReference>
<dbReference type="PROSITE" id="PS51747">
    <property type="entry name" value="CYT_DCMP_DEAMINASES_2"/>
    <property type="match status" value="1"/>
</dbReference>
<organism evidence="10 11">
    <name type="scientific">Tissierella creatinophila DSM 6911</name>
    <dbReference type="NCBI Taxonomy" id="1123403"/>
    <lineage>
        <taxon>Bacteria</taxon>
        <taxon>Bacillati</taxon>
        <taxon>Bacillota</taxon>
        <taxon>Tissierellia</taxon>
        <taxon>Tissierellales</taxon>
        <taxon>Tissierellaceae</taxon>
        <taxon>Tissierella</taxon>
    </lineage>
</organism>
<dbReference type="RefSeq" id="WP_075724895.1">
    <property type="nucleotide sequence ID" value="NZ_LTDM01000007.1"/>
</dbReference>
<keyword evidence="5 8" id="KW-0378">Hydrolase</keyword>
<sequence length="160" mass="17949">MDEHFMKEALKEAKYAYELLEVPVGAIIVYDGKIIGRGHNKVETLKNSLSHAEIIAIDEASKSMDAWRLIDSTMYVTLEPCAMCAGAIVNSRIKRLVIGSLDPKRGCAGSLINIVNHPSLNHRVEVETGILEKECTEILQNFFKELRKIKEINHSKSLDK</sequence>
<dbReference type="OrthoDB" id="9802676at2"/>
<evidence type="ECO:0000256" key="5">
    <source>
        <dbReference type="ARBA" id="ARBA00022801"/>
    </source>
</evidence>
<comment type="cofactor">
    <cofactor evidence="8">
        <name>Zn(2+)</name>
        <dbReference type="ChEBI" id="CHEBI:29105"/>
    </cofactor>
    <text evidence="8">Binds 1 zinc ion per subunit.</text>
</comment>
<name>A0A1U7M801_TISCR</name>
<evidence type="ECO:0000256" key="6">
    <source>
        <dbReference type="ARBA" id="ARBA00022833"/>
    </source>
</evidence>
<evidence type="ECO:0000256" key="2">
    <source>
        <dbReference type="ARBA" id="ARBA00011738"/>
    </source>
</evidence>
<evidence type="ECO:0000313" key="10">
    <source>
        <dbReference type="EMBL" id="OLS03442.1"/>
    </source>
</evidence>
<dbReference type="FunFam" id="3.40.140.10:FF:000005">
    <property type="entry name" value="tRNA-specific adenosine deaminase"/>
    <property type="match status" value="1"/>
</dbReference>
<evidence type="ECO:0000313" key="11">
    <source>
        <dbReference type="Proteomes" id="UP000186112"/>
    </source>
</evidence>
<dbReference type="InterPro" id="IPR028883">
    <property type="entry name" value="tRNA_aden_deaminase"/>
</dbReference>
<keyword evidence="6 8" id="KW-0862">Zinc</keyword>
<feature type="domain" description="CMP/dCMP-type deaminase" evidence="9">
    <location>
        <begin position="1"/>
        <end position="111"/>
    </location>
</feature>
<dbReference type="SUPFAM" id="SSF53927">
    <property type="entry name" value="Cytidine deaminase-like"/>
    <property type="match status" value="1"/>
</dbReference>
<dbReference type="InterPro" id="IPR016192">
    <property type="entry name" value="APOBEC/CMP_deaminase_Zn-bd"/>
</dbReference>
<evidence type="ECO:0000256" key="7">
    <source>
        <dbReference type="ARBA" id="ARBA00048045"/>
    </source>
</evidence>
<dbReference type="EMBL" id="LTDM01000007">
    <property type="protein sequence ID" value="OLS03442.1"/>
    <property type="molecule type" value="Genomic_DNA"/>
</dbReference>
<dbReference type="PANTHER" id="PTHR11079">
    <property type="entry name" value="CYTOSINE DEAMINASE FAMILY MEMBER"/>
    <property type="match status" value="1"/>
</dbReference>
<comment type="function">
    <text evidence="8">Catalyzes the deamination of adenosine to inosine at the wobble position 34 of tRNA(Arg2).</text>
</comment>
<dbReference type="Gene3D" id="3.40.140.10">
    <property type="entry name" value="Cytidine Deaminase, domain 2"/>
    <property type="match status" value="1"/>
</dbReference>
<dbReference type="CDD" id="cd01285">
    <property type="entry name" value="nucleoside_deaminase"/>
    <property type="match status" value="1"/>
</dbReference>
<feature type="binding site" evidence="8">
    <location>
        <position position="81"/>
    </location>
    <ligand>
        <name>Zn(2+)</name>
        <dbReference type="ChEBI" id="CHEBI:29105"/>
        <note>catalytic</note>
    </ligand>
</feature>
<dbReference type="GO" id="GO:0002100">
    <property type="term" value="P:tRNA wobble adenosine to inosine editing"/>
    <property type="evidence" value="ECO:0007669"/>
    <property type="project" value="UniProtKB-UniRule"/>
</dbReference>
<evidence type="ECO:0000259" key="9">
    <source>
        <dbReference type="PROSITE" id="PS51747"/>
    </source>
</evidence>
<protein>
    <recommendedName>
        <fullName evidence="8">tRNA-specific adenosine deaminase</fullName>
        <ecNumber evidence="8">3.5.4.33</ecNumber>
    </recommendedName>
</protein>
<comment type="caution">
    <text evidence="10">The sequence shown here is derived from an EMBL/GenBank/DDBJ whole genome shotgun (WGS) entry which is preliminary data.</text>
</comment>
<dbReference type="EC" id="3.5.4.33" evidence="8"/>
<keyword evidence="11" id="KW-1185">Reference proteome</keyword>
<comment type="catalytic activity">
    <reaction evidence="7 8">
        <text>adenosine(34) in tRNA + H2O + H(+) = inosine(34) in tRNA + NH4(+)</text>
        <dbReference type="Rhea" id="RHEA:43168"/>
        <dbReference type="Rhea" id="RHEA-COMP:10373"/>
        <dbReference type="Rhea" id="RHEA-COMP:10374"/>
        <dbReference type="ChEBI" id="CHEBI:15377"/>
        <dbReference type="ChEBI" id="CHEBI:15378"/>
        <dbReference type="ChEBI" id="CHEBI:28938"/>
        <dbReference type="ChEBI" id="CHEBI:74411"/>
        <dbReference type="ChEBI" id="CHEBI:82852"/>
        <dbReference type="EC" id="3.5.4.33"/>
    </reaction>
</comment>
<evidence type="ECO:0000256" key="1">
    <source>
        <dbReference type="ARBA" id="ARBA00010669"/>
    </source>
</evidence>
<dbReference type="InterPro" id="IPR002125">
    <property type="entry name" value="CMP_dCMP_dom"/>
</dbReference>
<dbReference type="Proteomes" id="UP000186112">
    <property type="component" value="Unassembled WGS sequence"/>
</dbReference>
<accession>A0A1U7M801</accession>
<reference evidence="10 11" key="1">
    <citation type="submission" date="2016-02" db="EMBL/GenBank/DDBJ databases">
        <title>Genome sequence of Tissierella creatinophila DSM 6911.</title>
        <authorList>
            <person name="Poehlein A."/>
            <person name="Daniel R."/>
        </authorList>
    </citation>
    <scope>NUCLEOTIDE SEQUENCE [LARGE SCALE GENOMIC DNA]</scope>
    <source>
        <strain evidence="10 11">DSM 6911</strain>
    </source>
</reference>
<feature type="active site" description="Proton donor" evidence="8">
    <location>
        <position position="53"/>
    </location>
</feature>
<dbReference type="AlphaFoldDB" id="A0A1U7M801"/>
<dbReference type="GO" id="GO:0008270">
    <property type="term" value="F:zinc ion binding"/>
    <property type="evidence" value="ECO:0007669"/>
    <property type="project" value="UniProtKB-UniRule"/>
</dbReference>
<keyword evidence="3 8" id="KW-0819">tRNA processing</keyword>
<comment type="similarity">
    <text evidence="1">Belongs to the cytidine and deoxycytidylate deaminase family. ADAT2 subfamily.</text>
</comment>
<feature type="binding site" evidence="8">
    <location>
        <position position="84"/>
    </location>
    <ligand>
        <name>Zn(2+)</name>
        <dbReference type="ChEBI" id="CHEBI:29105"/>
        <note>catalytic</note>
    </ligand>
</feature>
<gene>
    <name evidence="10" type="primary">tadA_1</name>
    <name evidence="8" type="synonym">tadA</name>
    <name evidence="10" type="ORF">TICRE_05550</name>
</gene>
<keyword evidence="4 8" id="KW-0479">Metal-binding</keyword>
<dbReference type="HAMAP" id="MF_00972">
    <property type="entry name" value="tRNA_aden_deaminase"/>
    <property type="match status" value="1"/>
</dbReference>
<evidence type="ECO:0000256" key="4">
    <source>
        <dbReference type="ARBA" id="ARBA00022723"/>
    </source>
</evidence>
<dbReference type="Pfam" id="PF14437">
    <property type="entry name" value="MafB19-deam"/>
    <property type="match status" value="1"/>
</dbReference>
<dbReference type="InterPro" id="IPR058535">
    <property type="entry name" value="MafB19-deam"/>
</dbReference>